<sequence>MKQILLESYDTSERSGHIQIMFGQETRNPGPLFYLLLLATKTSLVGLVGVAIFFGDRLYTCFRLGFGWVQKKAYLVTKKISFVSYISIFYLGYFIVICIFDKKVDRYVISLYPFLAIIAVLGWHLVLKRFFSFKSAIFAVIAAIFLLATYSIATPLVKIFPHHLTYVNPIFGDAADSNRMIGQKLFGIGIFDLRDKIVENFGDRASVGINDIGPLTSIYPKGKVYNVLSEHPNSYKVLVLGPNKELPKNLREDPNIKFKKVDSIYINGLEFWRIYKRI</sequence>
<gene>
    <name evidence="2" type="ORF">ENR63_02940</name>
</gene>
<keyword evidence="1" id="KW-0472">Membrane</keyword>
<evidence type="ECO:0008006" key="3">
    <source>
        <dbReference type="Google" id="ProtNLM"/>
    </source>
</evidence>
<organism evidence="2">
    <name type="scientific">candidate division WWE3 bacterium</name>
    <dbReference type="NCBI Taxonomy" id="2053526"/>
    <lineage>
        <taxon>Bacteria</taxon>
        <taxon>Katanobacteria</taxon>
    </lineage>
</organism>
<evidence type="ECO:0000313" key="2">
    <source>
        <dbReference type="EMBL" id="HGW29851.1"/>
    </source>
</evidence>
<feature type="transmembrane region" description="Helical" evidence="1">
    <location>
        <begin position="107"/>
        <end position="127"/>
    </location>
</feature>
<feature type="transmembrane region" description="Helical" evidence="1">
    <location>
        <begin position="82"/>
        <end position="100"/>
    </location>
</feature>
<reference evidence="2" key="1">
    <citation type="journal article" date="2020" name="mSystems">
        <title>Genome- and Community-Level Interaction Insights into Carbon Utilization and Element Cycling Functions of Hydrothermarchaeota in Hydrothermal Sediment.</title>
        <authorList>
            <person name="Zhou Z."/>
            <person name="Liu Y."/>
            <person name="Xu W."/>
            <person name="Pan J."/>
            <person name="Luo Z.H."/>
            <person name="Li M."/>
        </authorList>
    </citation>
    <scope>NUCLEOTIDE SEQUENCE [LARGE SCALE GENOMIC DNA]</scope>
    <source>
        <strain evidence="2">SpSt-417</strain>
    </source>
</reference>
<comment type="caution">
    <text evidence="2">The sequence shown here is derived from an EMBL/GenBank/DDBJ whole genome shotgun (WGS) entry which is preliminary data.</text>
</comment>
<protein>
    <recommendedName>
        <fullName evidence="3">Glycosyltransferase RgtA/B/C/D-like domain-containing protein</fullName>
    </recommendedName>
</protein>
<keyword evidence="1" id="KW-0812">Transmembrane</keyword>
<keyword evidence="1" id="KW-1133">Transmembrane helix</keyword>
<evidence type="ECO:0000256" key="1">
    <source>
        <dbReference type="SAM" id="Phobius"/>
    </source>
</evidence>
<name>A0A7C4TS27_UNCKA</name>
<proteinExistence type="predicted"/>
<dbReference type="AlphaFoldDB" id="A0A7C4TS27"/>
<feature type="transmembrane region" description="Helical" evidence="1">
    <location>
        <begin position="133"/>
        <end position="153"/>
    </location>
</feature>
<dbReference type="EMBL" id="DSRT01000159">
    <property type="protein sequence ID" value="HGW29851.1"/>
    <property type="molecule type" value="Genomic_DNA"/>
</dbReference>
<feature type="transmembrane region" description="Helical" evidence="1">
    <location>
        <begin position="32"/>
        <end position="54"/>
    </location>
</feature>
<accession>A0A7C4TS27</accession>